<evidence type="ECO:0000256" key="4">
    <source>
        <dbReference type="ARBA" id="ARBA00022694"/>
    </source>
</evidence>
<keyword evidence="5" id="KW-0694">RNA-binding</keyword>
<dbReference type="HAMAP" id="MF_00564">
    <property type="entry name" value="RNase_PH"/>
    <property type="match status" value="1"/>
</dbReference>
<dbReference type="EMBL" id="VBOR01000089">
    <property type="protein sequence ID" value="TMQ48035.1"/>
    <property type="molecule type" value="Genomic_DNA"/>
</dbReference>
<dbReference type="PANTHER" id="PTHR11953">
    <property type="entry name" value="EXOSOME COMPLEX COMPONENT"/>
    <property type="match status" value="1"/>
</dbReference>
<dbReference type="InterPro" id="IPR050080">
    <property type="entry name" value="RNase_PH"/>
</dbReference>
<comment type="function">
    <text evidence="6">Phosphorolytic 3'-5' exoribonuclease that plays an important role in tRNA 3'-end maturation. Removes nucleotide residues following the 3'-CCA terminus of tRNAs; can also add nucleotides to the ends of RNA molecules by using nucleoside diphosphates as substrates, but this may not be physiologically important. Probably plays a role in initiation of 16S rRNA degradation (leading to ribosome degradation) during starvation.</text>
</comment>
<accession>A0A538S9H9</accession>
<keyword evidence="3 6" id="KW-0820">tRNA-binding</keyword>
<dbReference type="SUPFAM" id="SSF54211">
    <property type="entry name" value="Ribosomal protein S5 domain 2-like"/>
    <property type="match status" value="1"/>
</dbReference>
<keyword evidence="4 6" id="KW-0819">tRNA processing</keyword>
<dbReference type="GO" id="GO:0008033">
    <property type="term" value="P:tRNA processing"/>
    <property type="evidence" value="ECO:0007669"/>
    <property type="project" value="UniProtKB-UniRule"/>
</dbReference>
<organism evidence="9 10">
    <name type="scientific">Eiseniibacteriota bacterium</name>
    <dbReference type="NCBI Taxonomy" id="2212470"/>
    <lineage>
        <taxon>Bacteria</taxon>
        <taxon>Candidatus Eiseniibacteriota</taxon>
    </lineage>
</organism>
<dbReference type="SUPFAM" id="SSF55666">
    <property type="entry name" value="Ribonuclease PH domain 2-like"/>
    <property type="match status" value="1"/>
</dbReference>
<dbReference type="InterPro" id="IPR015847">
    <property type="entry name" value="ExoRNase_PH_dom2"/>
</dbReference>
<dbReference type="GO" id="GO:0000049">
    <property type="term" value="F:tRNA binding"/>
    <property type="evidence" value="ECO:0007669"/>
    <property type="project" value="UniProtKB-UniRule"/>
</dbReference>
<dbReference type="InterPro" id="IPR020568">
    <property type="entry name" value="Ribosomal_Su5_D2-typ_SF"/>
</dbReference>
<dbReference type="GO" id="GO:0009022">
    <property type="term" value="F:tRNA nucleotidyltransferase activity"/>
    <property type="evidence" value="ECO:0007669"/>
    <property type="project" value="UniProtKB-UniRule"/>
</dbReference>
<comment type="subunit">
    <text evidence="6">Homohexameric ring arranged as a trimer of dimers.</text>
</comment>
<dbReference type="NCBIfam" id="TIGR01966">
    <property type="entry name" value="RNasePH"/>
    <property type="match status" value="1"/>
</dbReference>
<dbReference type="InterPro" id="IPR036345">
    <property type="entry name" value="ExoRNase_PH_dom2_sf"/>
</dbReference>
<dbReference type="InterPro" id="IPR027408">
    <property type="entry name" value="PNPase/RNase_PH_dom_sf"/>
</dbReference>
<dbReference type="GO" id="GO:0000175">
    <property type="term" value="F:3'-5'-RNA exonuclease activity"/>
    <property type="evidence" value="ECO:0007669"/>
    <property type="project" value="UniProtKB-UniRule"/>
</dbReference>
<feature type="binding site" evidence="6">
    <location>
        <begin position="129"/>
        <end position="131"/>
    </location>
    <ligand>
        <name>phosphate</name>
        <dbReference type="ChEBI" id="CHEBI:43474"/>
        <note>substrate</note>
    </ligand>
</feature>
<evidence type="ECO:0000313" key="10">
    <source>
        <dbReference type="Proteomes" id="UP000316292"/>
    </source>
</evidence>
<feature type="binding site" evidence="6">
    <location>
        <position position="91"/>
    </location>
    <ligand>
        <name>phosphate</name>
        <dbReference type="ChEBI" id="CHEBI:43474"/>
        <note>substrate</note>
    </ligand>
</feature>
<dbReference type="CDD" id="cd11362">
    <property type="entry name" value="RNase_PH_bact"/>
    <property type="match status" value="1"/>
</dbReference>
<dbReference type="Proteomes" id="UP000316292">
    <property type="component" value="Unassembled WGS sequence"/>
</dbReference>
<evidence type="ECO:0000259" key="8">
    <source>
        <dbReference type="Pfam" id="PF03725"/>
    </source>
</evidence>
<comment type="similarity">
    <text evidence="1 6">Belongs to the RNase PH family.</text>
</comment>
<evidence type="ECO:0000256" key="3">
    <source>
        <dbReference type="ARBA" id="ARBA00022555"/>
    </source>
</evidence>
<comment type="catalytic activity">
    <reaction evidence="6">
        <text>tRNA(n+1) + phosphate = tRNA(n) + a ribonucleoside 5'-diphosphate</text>
        <dbReference type="Rhea" id="RHEA:10628"/>
        <dbReference type="Rhea" id="RHEA-COMP:17343"/>
        <dbReference type="Rhea" id="RHEA-COMP:17344"/>
        <dbReference type="ChEBI" id="CHEBI:43474"/>
        <dbReference type="ChEBI" id="CHEBI:57930"/>
        <dbReference type="ChEBI" id="CHEBI:173114"/>
        <dbReference type="EC" id="2.7.7.56"/>
    </reaction>
</comment>
<keyword evidence="6 9" id="KW-0548">Nucleotidyltransferase</keyword>
<dbReference type="PANTHER" id="PTHR11953:SF0">
    <property type="entry name" value="EXOSOME COMPLEX COMPONENT RRP41"/>
    <property type="match status" value="1"/>
</dbReference>
<keyword evidence="2 6" id="KW-0698">rRNA processing</keyword>
<feature type="domain" description="Exoribonuclease phosphorolytic" evidence="7">
    <location>
        <begin position="15"/>
        <end position="145"/>
    </location>
</feature>
<dbReference type="Pfam" id="PF03725">
    <property type="entry name" value="RNase_PH_C"/>
    <property type="match status" value="1"/>
</dbReference>
<keyword evidence="6 9" id="KW-0808">Transferase</keyword>
<dbReference type="EC" id="2.7.7.56" evidence="6"/>
<dbReference type="FunFam" id="3.30.230.70:FF:000003">
    <property type="entry name" value="Ribonuclease PH"/>
    <property type="match status" value="1"/>
</dbReference>
<evidence type="ECO:0000313" key="9">
    <source>
        <dbReference type="EMBL" id="TMQ48035.1"/>
    </source>
</evidence>
<name>A0A538S9H9_UNCEI</name>
<evidence type="ECO:0000256" key="1">
    <source>
        <dbReference type="ARBA" id="ARBA00006678"/>
    </source>
</evidence>
<dbReference type="GO" id="GO:0016075">
    <property type="term" value="P:rRNA catabolic process"/>
    <property type="evidence" value="ECO:0007669"/>
    <property type="project" value="UniProtKB-UniRule"/>
</dbReference>
<evidence type="ECO:0000256" key="5">
    <source>
        <dbReference type="ARBA" id="ARBA00022884"/>
    </source>
</evidence>
<dbReference type="AlphaFoldDB" id="A0A538S9H9"/>
<sequence>MKSAGKRVDGRRVTELRPVTIKRGYLKNAEGSALIQMGGTTVLCAATVEERVPPFLRNTGRGWVTAEYSMLPRSSAERIQREVNRGHPGGRTHEIQRLIGRSLRAVTNLTALGERQILIDCDVIEADGGTRTASITGAYVVLVDAIRWLAKKAPIAGSPLRDFVAAVSVGIVNGAPCLDLCYAEDSKAQVDMNLVMTGTGRIVEIQGTAEGEAFSEREMASMMTLGKAGIRKLIQTQRRVLGLKQLPKAWT</sequence>
<dbReference type="GO" id="GO:0031125">
    <property type="term" value="P:rRNA 3'-end processing"/>
    <property type="evidence" value="ECO:0007669"/>
    <property type="project" value="UniProtKB-ARBA"/>
</dbReference>
<feature type="domain" description="Exoribonuclease phosphorolytic" evidence="8">
    <location>
        <begin position="162"/>
        <end position="228"/>
    </location>
</feature>
<evidence type="ECO:0000259" key="7">
    <source>
        <dbReference type="Pfam" id="PF01138"/>
    </source>
</evidence>
<dbReference type="Gene3D" id="3.30.230.70">
    <property type="entry name" value="GHMP Kinase, N-terminal domain"/>
    <property type="match status" value="1"/>
</dbReference>
<reference evidence="9 10" key="1">
    <citation type="journal article" date="2019" name="Nat. Microbiol.">
        <title>Mediterranean grassland soil C-N compound turnover is dependent on rainfall and depth, and is mediated by genomically divergent microorganisms.</title>
        <authorList>
            <person name="Diamond S."/>
            <person name="Andeer P.F."/>
            <person name="Li Z."/>
            <person name="Crits-Christoph A."/>
            <person name="Burstein D."/>
            <person name="Anantharaman K."/>
            <person name="Lane K.R."/>
            <person name="Thomas B.C."/>
            <person name="Pan C."/>
            <person name="Northen T.R."/>
            <person name="Banfield J.F."/>
        </authorList>
    </citation>
    <scope>NUCLEOTIDE SEQUENCE [LARGE SCALE GENOMIC DNA]</scope>
    <source>
        <strain evidence="9">WS_1</strain>
    </source>
</reference>
<dbReference type="InterPro" id="IPR001247">
    <property type="entry name" value="ExoRNase_PH_dom1"/>
</dbReference>
<evidence type="ECO:0000256" key="2">
    <source>
        <dbReference type="ARBA" id="ARBA00022552"/>
    </source>
</evidence>
<proteinExistence type="inferred from homology"/>
<comment type="caution">
    <text evidence="9">The sequence shown here is derived from an EMBL/GenBank/DDBJ whole genome shotgun (WGS) entry which is preliminary data.</text>
</comment>
<gene>
    <name evidence="6" type="primary">rph</name>
    <name evidence="9" type="ORF">E6K71_08265</name>
</gene>
<dbReference type="InterPro" id="IPR002381">
    <property type="entry name" value="RNase_PH_bac-type"/>
</dbReference>
<dbReference type="Pfam" id="PF01138">
    <property type="entry name" value="RNase_PH"/>
    <property type="match status" value="1"/>
</dbReference>
<protein>
    <recommendedName>
        <fullName evidence="6">Ribonuclease PH</fullName>
        <shortName evidence="6">RNase PH</shortName>
        <ecNumber evidence="6">2.7.7.56</ecNumber>
    </recommendedName>
    <alternativeName>
        <fullName evidence="6">tRNA nucleotidyltransferase</fullName>
    </alternativeName>
</protein>
<evidence type="ECO:0000256" key="6">
    <source>
        <dbReference type="HAMAP-Rule" id="MF_00564"/>
    </source>
</evidence>